<dbReference type="GO" id="GO:0004305">
    <property type="term" value="F:ethanolamine kinase activity"/>
    <property type="evidence" value="ECO:0007669"/>
    <property type="project" value="UniProtKB-EC"/>
</dbReference>
<dbReference type="Gene3D" id="3.90.1200.10">
    <property type="match status" value="1"/>
</dbReference>
<dbReference type="EMBL" id="KN565605">
    <property type="protein sequence ID" value="KHJ85042.1"/>
    <property type="molecule type" value="Genomic_DNA"/>
</dbReference>
<reference evidence="6 7" key="1">
    <citation type="submission" date="2014-03" db="EMBL/GenBank/DDBJ databases">
        <title>Draft genome of the hookworm Oesophagostomum dentatum.</title>
        <authorList>
            <person name="Mitreva M."/>
        </authorList>
    </citation>
    <scope>NUCLEOTIDE SEQUENCE [LARGE SCALE GENOMIC DNA]</scope>
    <source>
        <strain evidence="6 7">OD-Hann</strain>
    </source>
</reference>
<keyword evidence="1" id="KW-0444">Lipid biosynthesis</keyword>
<comment type="similarity">
    <text evidence="4">Belongs to the choline/ethanolamine kinase family.</text>
</comment>
<keyword evidence="7" id="KW-1185">Reference proteome</keyword>
<dbReference type="PANTHER" id="PTHR22603">
    <property type="entry name" value="CHOLINE/ETHANOALAMINE KINASE"/>
    <property type="match status" value="1"/>
</dbReference>
<dbReference type="EC" id="2.7.1.82" evidence="5"/>
<comment type="pathway">
    <text evidence="3">Phospholipid metabolism; phosphatidylethanolamine biosynthesis; phosphatidylethanolamine from ethanolamine: step 1/3.</text>
</comment>
<keyword evidence="6" id="KW-0418">Kinase</keyword>
<accession>A0A0B1SNF8</accession>
<evidence type="ECO:0000256" key="5">
    <source>
        <dbReference type="ARBA" id="ARBA00038874"/>
    </source>
</evidence>
<keyword evidence="6" id="KW-0808">Transferase</keyword>
<dbReference type="SUPFAM" id="SSF56112">
    <property type="entry name" value="Protein kinase-like (PK-like)"/>
    <property type="match status" value="1"/>
</dbReference>
<dbReference type="AlphaFoldDB" id="A0A0B1SNF8"/>
<proteinExistence type="inferred from homology"/>
<evidence type="ECO:0000256" key="3">
    <source>
        <dbReference type="ARBA" id="ARBA00037883"/>
    </source>
</evidence>
<keyword evidence="2" id="KW-1208">Phospholipid metabolism</keyword>
<evidence type="ECO:0000313" key="6">
    <source>
        <dbReference type="EMBL" id="KHJ85042.1"/>
    </source>
</evidence>
<evidence type="ECO:0000313" key="7">
    <source>
        <dbReference type="Proteomes" id="UP000053660"/>
    </source>
</evidence>
<gene>
    <name evidence="6" type="ORF">OESDEN_15237</name>
</gene>
<sequence>MQKRICATMAAYHNMDTPEIEFDKLFPFRKTRDFIRNMDMSAAQNSLSFISHLEENLRDIQALIRPLNEEIAFCHNDLLAHNVIFDESSGRVLFIDYEYADFNYALFDIGNHFCEFAGVEEPDYSKCPNKEEIRSFLRIYLEARQGNVDEDRLETMLRRVPLFQAFSHLLWSAWAVVQSQNSTLDFDYASYAAIRYEQYKKCLDSYCSDLRN</sequence>
<name>A0A0B1SNF8_OESDE</name>
<dbReference type="GO" id="GO:0006646">
    <property type="term" value="P:phosphatidylethanolamine biosynthetic process"/>
    <property type="evidence" value="ECO:0007669"/>
    <property type="project" value="TreeGrafter"/>
</dbReference>
<organism evidence="6 7">
    <name type="scientific">Oesophagostomum dentatum</name>
    <name type="common">Nodular worm</name>
    <dbReference type="NCBI Taxonomy" id="61180"/>
    <lineage>
        <taxon>Eukaryota</taxon>
        <taxon>Metazoa</taxon>
        <taxon>Ecdysozoa</taxon>
        <taxon>Nematoda</taxon>
        <taxon>Chromadorea</taxon>
        <taxon>Rhabditida</taxon>
        <taxon>Rhabditina</taxon>
        <taxon>Rhabditomorpha</taxon>
        <taxon>Strongyloidea</taxon>
        <taxon>Strongylidae</taxon>
        <taxon>Oesophagostomum</taxon>
    </lineage>
</organism>
<evidence type="ECO:0000256" key="1">
    <source>
        <dbReference type="ARBA" id="ARBA00023209"/>
    </source>
</evidence>
<keyword evidence="1" id="KW-0594">Phospholipid biosynthesis</keyword>
<dbReference type="GO" id="GO:0005737">
    <property type="term" value="C:cytoplasm"/>
    <property type="evidence" value="ECO:0007669"/>
    <property type="project" value="TreeGrafter"/>
</dbReference>
<keyword evidence="1" id="KW-0443">Lipid metabolism</keyword>
<protein>
    <recommendedName>
        <fullName evidence="5">ethanolamine kinase</fullName>
        <ecNumber evidence="5">2.7.1.82</ecNumber>
    </recommendedName>
</protein>
<dbReference type="InterPro" id="IPR011009">
    <property type="entry name" value="Kinase-like_dom_sf"/>
</dbReference>
<evidence type="ECO:0000256" key="2">
    <source>
        <dbReference type="ARBA" id="ARBA00023264"/>
    </source>
</evidence>
<dbReference type="OrthoDB" id="10267235at2759"/>
<dbReference type="Proteomes" id="UP000053660">
    <property type="component" value="Unassembled WGS sequence"/>
</dbReference>
<dbReference type="PANTHER" id="PTHR22603:SF66">
    <property type="entry name" value="ETHANOLAMINE KINASE"/>
    <property type="match status" value="1"/>
</dbReference>
<evidence type="ECO:0000256" key="4">
    <source>
        <dbReference type="ARBA" id="ARBA00038211"/>
    </source>
</evidence>
<dbReference type="Pfam" id="PF01633">
    <property type="entry name" value="Choline_kinase"/>
    <property type="match status" value="1"/>
</dbReference>